<dbReference type="STRING" id="1280950.HJO_02420"/>
<comment type="caution">
    <text evidence="2">The sequence shown here is derived from an EMBL/GenBank/DDBJ whole genome shotgun (WGS) entry which is preliminary data.</text>
</comment>
<keyword evidence="1" id="KW-0812">Transmembrane</keyword>
<evidence type="ECO:0000256" key="1">
    <source>
        <dbReference type="SAM" id="Phobius"/>
    </source>
</evidence>
<keyword evidence="1" id="KW-1133">Transmembrane helix</keyword>
<reference evidence="2 3" key="1">
    <citation type="journal article" date="2014" name="Antonie Van Leeuwenhoek">
        <title>Hyphomonas beringensis sp. nov. and Hyphomonas chukchiensis sp. nov., isolated from surface seawater of the Bering Sea and Chukchi Sea.</title>
        <authorList>
            <person name="Li C."/>
            <person name="Lai Q."/>
            <person name="Li G."/>
            <person name="Dong C."/>
            <person name="Wang J."/>
            <person name="Liao Y."/>
            <person name="Shao Z."/>
        </authorList>
    </citation>
    <scope>NUCLEOTIDE SEQUENCE [LARGE SCALE GENOMIC DNA]</scope>
    <source>
        <strain evidence="2 3">MHS-2</strain>
    </source>
</reference>
<dbReference type="RefSeq" id="WP_051618018.1">
    <property type="nucleotide sequence ID" value="NZ_ARYK01000001.1"/>
</dbReference>
<dbReference type="Proteomes" id="UP000025171">
    <property type="component" value="Unassembled WGS sequence"/>
</dbReference>
<dbReference type="eggNOG" id="ENOG50331A6">
    <property type="taxonomic scope" value="Bacteria"/>
</dbReference>
<dbReference type="PATRIC" id="fig|1280950.3.peg.493"/>
<dbReference type="InterPro" id="IPR025058">
    <property type="entry name" value="DUF3995"/>
</dbReference>
<evidence type="ECO:0008006" key="4">
    <source>
        <dbReference type="Google" id="ProtNLM"/>
    </source>
</evidence>
<keyword evidence="1" id="KW-0472">Membrane</keyword>
<feature type="transmembrane region" description="Helical" evidence="1">
    <location>
        <begin position="85"/>
        <end position="106"/>
    </location>
</feature>
<dbReference type="AlphaFoldDB" id="A0A059FUA8"/>
<feature type="transmembrane region" description="Helical" evidence="1">
    <location>
        <begin position="54"/>
        <end position="73"/>
    </location>
</feature>
<dbReference type="Pfam" id="PF13160">
    <property type="entry name" value="DUF3995"/>
    <property type="match status" value="1"/>
</dbReference>
<dbReference type="EMBL" id="ARYK01000001">
    <property type="protein sequence ID" value="KCZ94192.1"/>
    <property type="molecule type" value="Genomic_DNA"/>
</dbReference>
<accession>A0A059FUA8</accession>
<gene>
    <name evidence="2" type="ORF">HJO_02420</name>
</gene>
<keyword evidence="3" id="KW-1185">Reference proteome</keyword>
<feature type="transmembrane region" description="Helical" evidence="1">
    <location>
        <begin position="126"/>
        <end position="145"/>
    </location>
</feature>
<organism evidence="2 3">
    <name type="scientific">Hyphomonas johnsonii MHS-2</name>
    <dbReference type="NCBI Taxonomy" id="1280950"/>
    <lineage>
        <taxon>Bacteria</taxon>
        <taxon>Pseudomonadati</taxon>
        <taxon>Pseudomonadota</taxon>
        <taxon>Alphaproteobacteria</taxon>
        <taxon>Hyphomonadales</taxon>
        <taxon>Hyphomonadaceae</taxon>
        <taxon>Hyphomonas</taxon>
    </lineage>
</organism>
<dbReference type="OrthoDB" id="344976at2"/>
<proteinExistence type="predicted"/>
<sequence>MIAQTLSLFLAALLAVIGLVHLAWAFGSTFPYANEQALARAVVGRRGITRMPSMAASAFVAACLLGAAVWALMLGRVVVLPVSTWLLLPGGLALSGIFLFRGIIGVMPAFERALPEQPFLSLNRRIYSPLCVLIGIGFLGLVFALPNWTWRLSQLG</sequence>
<name>A0A059FUA8_9PROT</name>
<protein>
    <recommendedName>
        <fullName evidence="4">DUF3995 domain-containing protein</fullName>
    </recommendedName>
</protein>
<evidence type="ECO:0000313" key="2">
    <source>
        <dbReference type="EMBL" id="KCZ94192.1"/>
    </source>
</evidence>
<evidence type="ECO:0000313" key="3">
    <source>
        <dbReference type="Proteomes" id="UP000025171"/>
    </source>
</evidence>